<dbReference type="AlphaFoldDB" id="A0A0L6UKJ5"/>
<name>A0A0L6UKJ5_9BASI</name>
<comment type="caution">
    <text evidence="1">The sequence shown here is derived from an EMBL/GenBank/DDBJ whole genome shotgun (WGS) entry which is preliminary data.</text>
</comment>
<evidence type="ECO:0000313" key="1">
    <source>
        <dbReference type="EMBL" id="KNZ49043.1"/>
    </source>
</evidence>
<dbReference type="OrthoDB" id="2518428at2759"/>
<organism evidence="1 2">
    <name type="scientific">Puccinia sorghi</name>
    <dbReference type="NCBI Taxonomy" id="27349"/>
    <lineage>
        <taxon>Eukaryota</taxon>
        <taxon>Fungi</taxon>
        <taxon>Dikarya</taxon>
        <taxon>Basidiomycota</taxon>
        <taxon>Pucciniomycotina</taxon>
        <taxon>Pucciniomycetes</taxon>
        <taxon>Pucciniales</taxon>
        <taxon>Pucciniaceae</taxon>
        <taxon>Puccinia</taxon>
    </lineage>
</organism>
<protein>
    <submittedName>
        <fullName evidence="1">Putative signal peptide protein</fullName>
    </submittedName>
</protein>
<dbReference type="VEuPathDB" id="FungiDB:VP01_5243g1"/>
<proteinExistence type="predicted"/>
<evidence type="ECO:0000313" key="2">
    <source>
        <dbReference type="Proteomes" id="UP000037035"/>
    </source>
</evidence>
<accession>A0A0L6UKJ5</accession>
<gene>
    <name evidence="1" type="ORF">VP01_5243g1</name>
</gene>
<keyword evidence="2" id="KW-1185">Reference proteome</keyword>
<dbReference type="EMBL" id="LAVV01010435">
    <property type="protein sequence ID" value="KNZ49043.1"/>
    <property type="molecule type" value="Genomic_DNA"/>
</dbReference>
<sequence length="64" mass="7384">MAFNGKIIWHSHCAVCTVTVHQILVESILEKSWSNNISFLGLSECQMQEIEQVLFAVYQIWILC</sequence>
<dbReference type="Proteomes" id="UP000037035">
    <property type="component" value="Unassembled WGS sequence"/>
</dbReference>
<reference evidence="1 2" key="1">
    <citation type="submission" date="2015-08" db="EMBL/GenBank/DDBJ databases">
        <title>Next Generation Sequencing and Analysis of the Genome of Puccinia sorghi L Schw, the Causal Agent of Maize Common Rust.</title>
        <authorList>
            <person name="Rochi L."/>
            <person name="Burguener G."/>
            <person name="Darino M."/>
            <person name="Turjanski A."/>
            <person name="Kreff E."/>
            <person name="Dieguez M.J."/>
            <person name="Sacco F."/>
        </authorList>
    </citation>
    <scope>NUCLEOTIDE SEQUENCE [LARGE SCALE GENOMIC DNA]</scope>
    <source>
        <strain evidence="1 2">RO10H11247</strain>
    </source>
</reference>